<name>A0ABS5KBV5_9BACT</name>
<dbReference type="InterPro" id="IPR001610">
    <property type="entry name" value="PAC"/>
</dbReference>
<evidence type="ECO:0000313" key="11">
    <source>
        <dbReference type="EMBL" id="MBS2212470.1"/>
    </source>
</evidence>
<feature type="domain" description="PAC" evidence="10">
    <location>
        <begin position="540"/>
        <end position="593"/>
    </location>
</feature>
<dbReference type="Proteomes" id="UP000721861">
    <property type="component" value="Unassembled WGS sequence"/>
</dbReference>
<organism evidence="11 12">
    <name type="scientific">Carboxylicivirga mesophila</name>
    <dbReference type="NCBI Taxonomy" id="1166478"/>
    <lineage>
        <taxon>Bacteria</taxon>
        <taxon>Pseudomonadati</taxon>
        <taxon>Bacteroidota</taxon>
        <taxon>Bacteroidia</taxon>
        <taxon>Marinilabiliales</taxon>
        <taxon>Marinilabiliaceae</taxon>
        <taxon>Carboxylicivirga</taxon>
    </lineage>
</organism>
<evidence type="ECO:0000256" key="4">
    <source>
        <dbReference type="ARBA" id="ARBA00022679"/>
    </source>
</evidence>
<dbReference type="EMBL" id="JAGUCN010000015">
    <property type="protein sequence ID" value="MBS2212470.1"/>
    <property type="molecule type" value="Genomic_DNA"/>
</dbReference>
<dbReference type="InterPro" id="IPR000014">
    <property type="entry name" value="PAS"/>
</dbReference>
<accession>A0ABS5KBV5</accession>
<dbReference type="Pfam" id="PF10114">
    <property type="entry name" value="PocR"/>
    <property type="match status" value="1"/>
</dbReference>
<dbReference type="InterPro" id="IPR000700">
    <property type="entry name" value="PAS-assoc_C"/>
</dbReference>
<dbReference type="PANTHER" id="PTHR24421">
    <property type="entry name" value="NITRATE/NITRITE SENSOR PROTEIN NARX-RELATED"/>
    <property type="match status" value="1"/>
</dbReference>
<sequence length="795" mass="90803">MQGSQQLHSIIELNNLQALFKSFHALSGVAVTFTDVNGNLLYNSDGSHFGAGWAHACTHFHRQCESTKKNCIISDTYLATHLKGGKDYAIYTCLNGLVDIAVPVHYKRKHIGNLFSGQFFMQTPDIDIYAAKADKYGFNKAEYLASIKAIEVFSQEKVDSIVAFLKSLAKMIVTNAGQHNWQKGIAETINYNTPSNIAFNKRNEILTTTLLSLEDYIYSLDTNDCFETMYTHFKIGLLEDNYDNIKGKHFTTINIDQQFKRRLARTLSNVKLTHQAESFYFQLYSRYPGQQYKATVACRRNAHNQFGGTTLHIRNITYEASAYDEVKKLMHIIDQSPVAIVITDSDANIEYTNECFTRNTGYKFDEVKGKNPRILKSGATSTAAYNALWQTISKGRTWKGTFQNKRKDGSFFWEDCIISPVLKEGVITHFVAIKEDVTEHKAMEEELMRYKNKLEGRVIEQRKLLQQTRHDYKEIVEHLSGIVWEVDMRGIIQFVSPNIYRYSNYQVEELIGQPIHFLFDPELHGKLFKFISTFHLCPHEFNDFEVFLDKSHKRTYLKASGKPIYNKNGVLQGIRGISLDITQQKEQDKQIVSAIWDAEERQRTRISMELHDSIGATMSAISMYMNTLNTQHPQNKLLQQVDSIVKQTANDIRLVARELKPPELETLGLAESLNAIRLLYSKFDKLNIKFLTDNLTKEPGKDVQLTIYRIVSELISNSIKHGKADSMTVSLFNHNGEIFLLYEDNGHGNFCLDNSLKGAGMGIKNIMTRVRTYGGACQFFPIKGFGLIVGIQLKY</sequence>
<dbReference type="InterPro" id="IPR018771">
    <property type="entry name" value="PocR_dom"/>
</dbReference>
<dbReference type="PROSITE" id="PS50113">
    <property type="entry name" value="PAC"/>
    <property type="match status" value="2"/>
</dbReference>
<dbReference type="CDD" id="cd00130">
    <property type="entry name" value="PAS"/>
    <property type="match status" value="2"/>
</dbReference>
<keyword evidence="8" id="KW-0902">Two-component regulatory system</keyword>
<dbReference type="RefSeq" id="WP_212229127.1">
    <property type="nucleotide sequence ID" value="NZ_JAGUCN010000015.1"/>
</dbReference>
<evidence type="ECO:0000256" key="2">
    <source>
        <dbReference type="ARBA" id="ARBA00012438"/>
    </source>
</evidence>
<evidence type="ECO:0000256" key="7">
    <source>
        <dbReference type="ARBA" id="ARBA00022840"/>
    </source>
</evidence>
<dbReference type="InterPro" id="IPR011712">
    <property type="entry name" value="Sig_transdc_His_kin_sub3_dim/P"/>
</dbReference>
<protein>
    <recommendedName>
        <fullName evidence="2">histidine kinase</fullName>
        <ecNumber evidence="2">2.7.13.3</ecNumber>
    </recommendedName>
</protein>
<reference evidence="11 12" key="1">
    <citation type="journal article" date="2014" name="Int. J. Syst. Evol. Microbiol.">
        <title>Carboxylicivirga gen. nov. in the family Marinilabiliaceae with two novel species, Carboxylicivirga mesophila sp. nov. and Carboxylicivirga taeanensis sp. nov., and reclassification of Cytophaga fermentans as Saccharicrinis fermentans gen. nov., comb. nov.</title>
        <authorList>
            <person name="Yang S.H."/>
            <person name="Seo H.S."/>
            <person name="Woo J.H."/>
            <person name="Oh H.M."/>
            <person name="Jang H."/>
            <person name="Lee J.H."/>
            <person name="Kim S.J."/>
            <person name="Kwon K.K."/>
        </authorList>
    </citation>
    <scope>NUCLEOTIDE SEQUENCE [LARGE SCALE GENOMIC DNA]</scope>
    <source>
        <strain evidence="11 12">JCM 18290</strain>
    </source>
</reference>
<comment type="catalytic activity">
    <reaction evidence="1">
        <text>ATP + protein L-histidine = ADP + protein N-phospho-L-histidine.</text>
        <dbReference type="EC" id="2.7.13.3"/>
    </reaction>
</comment>
<evidence type="ECO:0000259" key="10">
    <source>
        <dbReference type="PROSITE" id="PS50113"/>
    </source>
</evidence>
<evidence type="ECO:0000256" key="5">
    <source>
        <dbReference type="ARBA" id="ARBA00022741"/>
    </source>
</evidence>
<feature type="domain" description="PAS" evidence="9">
    <location>
        <begin position="325"/>
        <end position="371"/>
    </location>
</feature>
<dbReference type="PANTHER" id="PTHR24421:SF10">
    <property type="entry name" value="NITRATE_NITRITE SENSOR PROTEIN NARQ"/>
    <property type="match status" value="1"/>
</dbReference>
<dbReference type="InterPro" id="IPR050482">
    <property type="entry name" value="Sensor_HK_TwoCompSys"/>
</dbReference>
<feature type="domain" description="PAS" evidence="9">
    <location>
        <begin position="468"/>
        <end position="522"/>
    </location>
</feature>
<dbReference type="Gene3D" id="3.30.450.20">
    <property type="entry name" value="PAS domain"/>
    <property type="match status" value="2"/>
</dbReference>
<dbReference type="Gene3D" id="3.30.565.10">
    <property type="entry name" value="Histidine kinase-like ATPase, C-terminal domain"/>
    <property type="match status" value="1"/>
</dbReference>
<keyword evidence="4" id="KW-0808">Transferase</keyword>
<gene>
    <name evidence="11" type="ORF">KEM09_13725</name>
</gene>
<dbReference type="InterPro" id="IPR035965">
    <property type="entry name" value="PAS-like_dom_sf"/>
</dbReference>
<dbReference type="CDD" id="cd16917">
    <property type="entry name" value="HATPase_UhpB-NarQ-NarX-like"/>
    <property type="match status" value="1"/>
</dbReference>
<evidence type="ECO:0000313" key="12">
    <source>
        <dbReference type="Proteomes" id="UP000721861"/>
    </source>
</evidence>
<keyword evidence="7" id="KW-0067">ATP-binding</keyword>
<keyword evidence="12" id="KW-1185">Reference proteome</keyword>
<proteinExistence type="predicted"/>
<dbReference type="SMART" id="SM00086">
    <property type="entry name" value="PAC"/>
    <property type="match status" value="2"/>
</dbReference>
<comment type="caution">
    <text evidence="11">The sequence shown here is derived from an EMBL/GenBank/DDBJ whole genome shotgun (WGS) entry which is preliminary data.</text>
</comment>
<dbReference type="SMART" id="SM00091">
    <property type="entry name" value="PAS"/>
    <property type="match status" value="2"/>
</dbReference>
<evidence type="ECO:0000256" key="3">
    <source>
        <dbReference type="ARBA" id="ARBA00022553"/>
    </source>
</evidence>
<evidence type="ECO:0000256" key="6">
    <source>
        <dbReference type="ARBA" id="ARBA00022777"/>
    </source>
</evidence>
<evidence type="ECO:0000259" key="9">
    <source>
        <dbReference type="PROSITE" id="PS50112"/>
    </source>
</evidence>
<keyword evidence="6" id="KW-0418">Kinase</keyword>
<keyword evidence="3" id="KW-0597">Phosphoprotein</keyword>
<dbReference type="SUPFAM" id="SSF55785">
    <property type="entry name" value="PYP-like sensor domain (PAS domain)"/>
    <property type="match status" value="2"/>
</dbReference>
<feature type="domain" description="PAC" evidence="10">
    <location>
        <begin position="396"/>
        <end position="449"/>
    </location>
</feature>
<dbReference type="EC" id="2.7.13.3" evidence="2"/>
<dbReference type="NCBIfam" id="TIGR00229">
    <property type="entry name" value="sensory_box"/>
    <property type="match status" value="2"/>
</dbReference>
<dbReference type="Pfam" id="PF13426">
    <property type="entry name" value="PAS_9"/>
    <property type="match status" value="2"/>
</dbReference>
<dbReference type="PROSITE" id="PS50112">
    <property type="entry name" value="PAS"/>
    <property type="match status" value="2"/>
</dbReference>
<evidence type="ECO:0000256" key="8">
    <source>
        <dbReference type="ARBA" id="ARBA00023012"/>
    </source>
</evidence>
<dbReference type="Gene3D" id="1.20.5.1930">
    <property type="match status" value="1"/>
</dbReference>
<evidence type="ECO:0000256" key="1">
    <source>
        <dbReference type="ARBA" id="ARBA00000085"/>
    </source>
</evidence>
<dbReference type="InterPro" id="IPR036890">
    <property type="entry name" value="HATPase_C_sf"/>
</dbReference>
<dbReference type="SUPFAM" id="SSF55874">
    <property type="entry name" value="ATPase domain of HSP90 chaperone/DNA topoisomerase II/histidine kinase"/>
    <property type="match status" value="1"/>
</dbReference>
<keyword evidence="5" id="KW-0547">Nucleotide-binding</keyword>
<dbReference type="Pfam" id="PF07730">
    <property type="entry name" value="HisKA_3"/>
    <property type="match status" value="1"/>
</dbReference>